<gene>
    <name evidence="10" type="ORF">K504DRAFT_396972</name>
</gene>
<keyword evidence="11" id="KW-1185">Reference proteome</keyword>
<feature type="compositionally biased region" description="Polar residues" evidence="8">
    <location>
        <begin position="1"/>
        <end position="23"/>
    </location>
</feature>
<evidence type="ECO:0000256" key="5">
    <source>
        <dbReference type="ARBA" id="ARBA00023204"/>
    </source>
</evidence>
<feature type="compositionally biased region" description="Low complexity" evidence="8">
    <location>
        <begin position="43"/>
        <end position="52"/>
    </location>
</feature>
<feature type="region of interest" description="Disordered" evidence="8">
    <location>
        <begin position="329"/>
        <end position="364"/>
    </location>
</feature>
<keyword evidence="6 7" id="KW-0539">Nucleus</keyword>
<dbReference type="InterPro" id="IPR014854">
    <property type="entry name" value="Nse4_C"/>
</dbReference>
<dbReference type="InterPro" id="IPR027786">
    <property type="entry name" value="Nse4/EID"/>
</dbReference>
<dbReference type="GO" id="GO:0006310">
    <property type="term" value="P:DNA recombination"/>
    <property type="evidence" value="ECO:0007669"/>
    <property type="project" value="UniProtKB-UniRule"/>
</dbReference>
<dbReference type="Proteomes" id="UP000799428">
    <property type="component" value="Unassembled WGS sequence"/>
</dbReference>
<evidence type="ECO:0000256" key="1">
    <source>
        <dbReference type="ARBA" id="ARBA00004123"/>
    </source>
</evidence>
<evidence type="ECO:0000256" key="6">
    <source>
        <dbReference type="ARBA" id="ARBA00023242"/>
    </source>
</evidence>
<feature type="compositionally biased region" description="Basic residues" evidence="8">
    <location>
        <begin position="329"/>
        <end position="339"/>
    </location>
</feature>
<comment type="subunit">
    <text evidence="7">Component of the SMC5-SMC6 complex.</text>
</comment>
<reference evidence="10" key="1">
    <citation type="journal article" date="2020" name="Stud. Mycol.">
        <title>101 Dothideomycetes genomes: a test case for predicting lifestyles and emergence of pathogens.</title>
        <authorList>
            <person name="Haridas S."/>
            <person name="Albert R."/>
            <person name="Binder M."/>
            <person name="Bloem J."/>
            <person name="Labutti K."/>
            <person name="Salamov A."/>
            <person name="Andreopoulos B."/>
            <person name="Baker S."/>
            <person name="Barry K."/>
            <person name="Bills G."/>
            <person name="Bluhm B."/>
            <person name="Cannon C."/>
            <person name="Castanera R."/>
            <person name="Culley D."/>
            <person name="Daum C."/>
            <person name="Ezra D."/>
            <person name="Gonzalez J."/>
            <person name="Henrissat B."/>
            <person name="Kuo A."/>
            <person name="Liang C."/>
            <person name="Lipzen A."/>
            <person name="Lutzoni F."/>
            <person name="Magnuson J."/>
            <person name="Mondo S."/>
            <person name="Nolan M."/>
            <person name="Ohm R."/>
            <person name="Pangilinan J."/>
            <person name="Park H.-J."/>
            <person name="Ramirez L."/>
            <person name="Alfaro M."/>
            <person name="Sun H."/>
            <person name="Tritt A."/>
            <person name="Yoshinaga Y."/>
            <person name="Zwiers L.-H."/>
            <person name="Turgeon B."/>
            <person name="Goodwin S."/>
            <person name="Spatafora J."/>
            <person name="Crous P."/>
            <person name="Grigoriev I."/>
        </authorList>
    </citation>
    <scope>NUCLEOTIDE SEQUENCE</scope>
    <source>
        <strain evidence="10">CBS 279.74</strain>
    </source>
</reference>
<dbReference type="GO" id="GO:0030915">
    <property type="term" value="C:Smc5-Smc6 complex"/>
    <property type="evidence" value="ECO:0007669"/>
    <property type="project" value="UniProtKB-UniRule"/>
</dbReference>
<dbReference type="EMBL" id="MU005764">
    <property type="protein sequence ID" value="KAF2715539.1"/>
    <property type="molecule type" value="Genomic_DNA"/>
</dbReference>
<evidence type="ECO:0000256" key="3">
    <source>
        <dbReference type="ARBA" id="ARBA00022763"/>
    </source>
</evidence>
<comment type="subcellular location">
    <subcellularLocation>
        <location evidence="1 7">Nucleus</location>
    </subcellularLocation>
</comment>
<keyword evidence="4 7" id="KW-0233">DNA recombination</keyword>
<proteinExistence type="inferred from homology"/>
<feature type="compositionally biased region" description="Polar residues" evidence="8">
    <location>
        <begin position="340"/>
        <end position="364"/>
    </location>
</feature>
<comment type="similarity">
    <text evidence="2 7">Belongs to the NSE4 family.</text>
</comment>
<feature type="compositionally biased region" description="Basic and acidic residues" evidence="8">
    <location>
        <begin position="53"/>
        <end position="67"/>
    </location>
</feature>
<keyword evidence="3 7" id="KW-0227">DNA damage</keyword>
<evidence type="ECO:0000313" key="10">
    <source>
        <dbReference type="EMBL" id="KAF2715539.1"/>
    </source>
</evidence>
<dbReference type="OrthoDB" id="361242at2759"/>
<dbReference type="AlphaFoldDB" id="A0A6G1KRR2"/>
<dbReference type="Pfam" id="PF08743">
    <property type="entry name" value="Nse4_C"/>
    <property type="match status" value="1"/>
</dbReference>
<dbReference type="PANTHER" id="PTHR16140">
    <property type="entry name" value="NON-STRUCTURAL MAINTENANCE OF CHROMOSOMES ELEMENT 4"/>
    <property type="match status" value="1"/>
</dbReference>
<organism evidence="10 11">
    <name type="scientific">Pleomassaria siparia CBS 279.74</name>
    <dbReference type="NCBI Taxonomy" id="1314801"/>
    <lineage>
        <taxon>Eukaryota</taxon>
        <taxon>Fungi</taxon>
        <taxon>Dikarya</taxon>
        <taxon>Ascomycota</taxon>
        <taxon>Pezizomycotina</taxon>
        <taxon>Dothideomycetes</taxon>
        <taxon>Pleosporomycetidae</taxon>
        <taxon>Pleosporales</taxon>
        <taxon>Pleomassariaceae</taxon>
        <taxon>Pleomassaria</taxon>
    </lineage>
</organism>
<feature type="compositionally biased region" description="Acidic residues" evidence="8">
    <location>
        <begin position="117"/>
        <end position="133"/>
    </location>
</feature>
<evidence type="ECO:0000256" key="4">
    <source>
        <dbReference type="ARBA" id="ARBA00023172"/>
    </source>
</evidence>
<keyword evidence="5 7" id="KW-0234">DNA repair</keyword>
<comment type="function">
    <text evidence="7">Component of the SMC5-SMC6 complex, that promotes sister chromatid alignment after DNA damage and facilitates double-stranded DNA breaks (DSBs) repair via homologous recombination between sister chromatids.</text>
</comment>
<feature type="region of interest" description="Disordered" evidence="8">
    <location>
        <begin position="1"/>
        <end position="156"/>
    </location>
</feature>
<evidence type="ECO:0000259" key="9">
    <source>
        <dbReference type="Pfam" id="PF08743"/>
    </source>
</evidence>
<sequence length="530" mass="59288">MARLNTHLSATPQPQPGRSSTVDSLYRDPTPQSRLRASTARESSYSVMSPVHSSDKENDEPESRDNTPHPPTKGLGHRQMATPRLPTPSSGASSGGHASKRRRTDDYSVARSANIFIDEDAAEMDDEEDEAADDTARTGDADDADELTRYYDPNQDPEERRVIRVGIRNNERDLAENRDEYLKPDNDGLYTFVGNTNRVFGKVKNTSEAALEARVLVQASEIATKRLDMSLNDNSDVKIDVDQFVSKCIFFMKSGGKTHANGEETAHPSTQARNRRQTAATQADDEDDDDDSGDGLDWAVLGREACFPCNRRPPVSSFLLGPLSVQKRVRAVQSRRGKSQRQPTGPTTRPQELTQADLQSSENSNLTNVVTKIRARLEEHITTASEMLDASFDESMSDDQIAAACRQHRVYQTPVENEEEDADPCVSLFDFVVNPKSFGQTVENIFYVSFLIKEGNLKVLHDNDGLPLLVPCQPHSLEEHREQQVQKHQAIFSLDYRTWRNLIQAFDIKEPLIPHRIEEEATVTAGGWYS</sequence>
<feature type="domain" description="Non-structural maintenance of chromosome element 4 C-terminal" evidence="9">
    <location>
        <begin position="426"/>
        <end position="513"/>
    </location>
</feature>
<protein>
    <recommendedName>
        <fullName evidence="7">Non-structural maintenance of chromosomes element 4</fullName>
    </recommendedName>
</protein>
<accession>A0A6G1KRR2</accession>
<evidence type="ECO:0000313" key="11">
    <source>
        <dbReference type="Proteomes" id="UP000799428"/>
    </source>
</evidence>
<feature type="compositionally biased region" description="Polar residues" evidence="8">
    <location>
        <begin position="30"/>
        <end position="42"/>
    </location>
</feature>
<dbReference type="PANTHER" id="PTHR16140:SF0">
    <property type="entry name" value="NON-STRUCTURAL MAINTENANCE OF CHROMOSOMES ELEMENT 4"/>
    <property type="match status" value="1"/>
</dbReference>
<feature type="compositionally biased region" description="Acidic residues" evidence="8">
    <location>
        <begin position="283"/>
        <end position="294"/>
    </location>
</feature>
<evidence type="ECO:0000256" key="7">
    <source>
        <dbReference type="RuleBase" id="RU365071"/>
    </source>
</evidence>
<feature type="region of interest" description="Disordered" evidence="8">
    <location>
        <begin position="256"/>
        <end position="295"/>
    </location>
</feature>
<dbReference type="GO" id="GO:0006281">
    <property type="term" value="P:DNA repair"/>
    <property type="evidence" value="ECO:0007669"/>
    <property type="project" value="UniProtKB-UniRule"/>
</dbReference>
<evidence type="ECO:0000256" key="8">
    <source>
        <dbReference type="SAM" id="MobiDB-lite"/>
    </source>
</evidence>
<dbReference type="GO" id="GO:0005634">
    <property type="term" value="C:nucleus"/>
    <property type="evidence" value="ECO:0007669"/>
    <property type="project" value="UniProtKB-SubCell"/>
</dbReference>
<evidence type="ECO:0000256" key="2">
    <source>
        <dbReference type="ARBA" id="ARBA00008997"/>
    </source>
</evidence>
<name>A0A6G1KRR2_9PLEO</name>